<evidence type="ECO:0000313" key="4">
    <source>
        <dbReference type="Proteomes" id="UP000515156"/>
    </source>
</evidence>
<keyword evidence="2" id="KW-0732">Signal</keyword>
<keyword evidence="4" id="KW-1185">Reference proteome</keyword>
<dbReference type="FunCoup" id="A0A6P7YP84">
    <property type="interactions" value="543"/>
</dbReference>
<protein>
    <submittedName>
        <fullName evidence="5">Beta-2-microglobulin-like</fullName>
    </submittedName>
</protein>
<evidence type="ECO:0000256" key="2">
    <source>
        <dbReference type="SAM" id="SignalP"/>
    </source>
</evidence>
<evidence type="ECO:0000313" key="5">
    <source>
        <dbReference type="RefSeq" id="XP_030064879.1"/>
    </source>
</evidence>
<reference evidence="5" key="1">
    <citation type="submission" date="2025-08" db="UniProtKB">
        <authorList>
            <consortium name="RefSeq"/>
        </authorList>
    </citation>
    <scope>IDENTIFICATION</scope>
</reference>
<dbReference type="PANTHER" id="PTHR19944:SF62">
    <property type="entry name" value="BETA-2-MICROGLOBULIN"/>
    <property type="match status" value="1"/>
</dbReference>
<sequence length="122" mass="13780">MFSAKMQVSLVFGVFICTIGSLQAETKAPQVDVYTRYPVENGKENVVICYARRFHPHIISMSLKEDGKVMSGVQELDLSFDPDWTFRKVIYANFIPGDGKLCTCDVNHLGQEPISYKLDPLM</sequence>
<evidence type="ECO:0000259" key="3">
    <source>
        <dbReference type="SMART" id="SM00407"/>
    </source>
</evidence>
<dbReference type="InterPro" id="IPR050160">
    <property type="entry name" value="MHC/Immunoglobulin"/>
</dbReference>
<feature type="signal peptide" evidence="2">
    <location>
        <begin position="1"/>
        <end position="24"/>
    </location>
</feature>
<dbReference type="InParanoid" id="A0A6P7YP84"/>
<dbReference type="OrthoDB" id="9949628at2759"/>
<dbReference type="Gene3D" id="2.60.40.10">
    <property type="entry name" value="Immunoglobulins"/>
    <property type="match status" value="1"/>
</dbReference>
<name>A0A6P7YP84_9AMPH</name>
<dbReference type="Pfam" id="PF07654">
    <property type="entry name" value="C1-set"/>
    <property type="match status" value="1"/>
</dbReference>
<dbReference type="AlphaFoldDB" id="A0A6P7YP84"/>
<gene>
    <name evidence="5" type="primary">LOC115473867</name>
</gene>
<feature type="domain" description="Immunoglobulin C1-set" evidence="3">
    <location>
        <begin position="44"/>
        <end position="114"/>
    </location>
</feature>
<dbReference type="InterPro" id="IPR003597">
    <property type="entry name" value="Ig_C1-set"/>
</dbReference>
<dbReference type="GeneID" id="115473867"/>
<dbReference type="InterPro" id="IPR013783">
    <property type="entry name" value="Ig-like_fold"/>
</dbReference>
<dbReference type="SUPFAM" id="SSF48726">
    <property type="entry name" value="Immunoglobulin"/>
    <property type="match status" value="1"/>
</dbReference>
<dbReference type="Proteomes" id="UP000515156">
    <property type="component" value="Chromosome 7"/>
</dbReference>
<feature type="chain" id="PRO_5027894500" evidence="2">
    <location>
        <begin position="25"/>
        <end position="122"/>
    </location>
</feature>
<accession>A0A6P7YP84</accession>
<dbReference type="PANTHER" id="PTHR19944">
    <property type="entry name" value="MHC CLASS II-RELATED"/>
    <property type="match status" value="1"/>
</dbReference>
<dbReference type="InterPro" id="IPR036179">
    <property type="entry name" value="Ig-like_dom_sf"/>
</dbReference>
<proteinExistence type="predicted"/>
<organism evidence="4 5">
    <name type="scientific">Microcaecilia unicolor</name>
    <dbReference type="NCBI Taxonomy" id="1415580"/>
    <lineage>
        <taxon>Eukaryota</taxon>
        <taxon>Metazoa</taxon>
        <taxon>Chordata</taxon>
        <taxon>Craniata</taxon>
        <taxon>Vertebrata</taxon>
        <taxon>Euteleostomi</taxon>
        <taxon>Amphibia</taxon>
        <taxon>Gymnophiona</taxon>
        <taxon>Siphonopidae</taxon>
        <taxon>Microcaecilia</taxon>
    </lineage>
</organism>
<evidence type="ECO:0000256" key="1">
    <source>
        <dbReference type="ARBA" id="ARBA00023319"/>
    </source>
</evidence>
<dbReference type="SMART" id="SM00407">
    <property type="entry name" value="IGc1"/>
    <property type="match status" value="1"/>
</dbReference>
<keyword evidence="1" id="KW-0393">Immunoglobulin domain</keyword>
<dbReference type="RefSeq" id="XP_030064879.1">
    <property type="nucleotide sequence ID" value="XM_030209019.1"/>
</dbReference>
<dbReference type="KEGG" id="muo:115473867"/>